<evidence type="ECO:0000313" key="4">
    <source>
        <dbReference type="Proteomes" id="UP000008141"/>
    </source>
</evidence>
<keyword evidence="1" id="KW-0904">Protein phosphatase</keyword>
<evidence type="ECO:0000256" key="1">
    <source>
        <dbReference type="RuleBase" id="RU366020"/>
    </source>
</evidence>
<dbReference type="OrthoDB" id="60843at2759"/>
<accession>E1ZBR6</accession>
<keyword evidence="1" id="KW-0464">Manganese</keyword>
<dbReference type="EC" id="3.1.3.16" evidence="1"/>
<name>E1ZBR6_CHLVA</name>
<reference evidence="3 4" key="1">
    <citation type="journal article" date="2010" name="Plant Cell">
        <title>The Chlorella variabilis NC64A genome reveals adaptation to photosymbiosis, coevolution with viruses, and cryptic sex.</title>
        <authorList>
            <person name="Blanc G."/>
            <person name="Duncan G."/>
            <person name="Agarkova I."/>
            <person name="Borodovsky M."/>
            <person name="Gurnon J."/>
            <person name="Kuo A."/>
            <person name="Lindquist E."/>
            <person name="Lucas S."/>
            <person name="Pangilinan J."/>
            <person name="Polle J."/>
            <person name="Salamov A."/>
            <person name="Terry A."/>
            <person name="Yamada T."/>
            <person name="Dunigan D.D."/>
            <person name="Grigoriev I.V."/>
            <person name="Claverie J.M."/>
            <person name="Van Etten J.L."/>
        </authorList>
    </citation>
    <scope>NUCLEOTIDE SEQUENCE [LARGE SCALE GENOMIC DNA]</scope>
    <source>
        <strain evidence="3 4">NC64A</strain>
    </source>
</reference>
<comment type="cofactor">
    <cofactor evidence="1">
        <name>Mn(2+)</name>
        <dbReference type="ChEBI" id="CHEBI:29035"/>
    </cofactor>
</comment>
<keyword evidence="1" id="KW-0460">Magnesium</keyword>
<dbReference type="EMBL" id="GL433841">
    <property type="protein sequence ID" value="EFN56907.1"/>
    <property type="molecule type" value="Genomic_DNA"/>
</dbReference>
<dbReference type="InterPro" id="IPR001932">
    <property type="entry name" value="PPM-type_phosphatase-like_dom"/>
</dbReference>
<dbReference type="GO" id="GO:0004722">
    <property type="term" value="F:protein serine/threonine phosphatase activity"/>
    <property type="evidence" value="ECO:0007669"/>
    <property type="project" value="UniProtKB-EC"/>
</dbReference>
<keyword evidence="4" id="KW-1185">Reference proteome</keyword>
<evidence type="ECO:0000313" key="3">
    <source>
        <dbReference type="EMBL" id="EFN56907.1"/>
    </source>
</evidence>
<keyword evidence="1" id="KW-0378">Hydrolase</keyword>
<dbReference type="GO" id="GO:0046872">
    <property type="term" value="F:metal ion binding"/>
    <property type="evidence" value="ECO:0007669"/>
    <property type="project" value="UniProtKB-UniRule"/>
</dbReference>
<dbReference type="Gene3D" id="3.60.40.10">
    <property type="entry name" value="PPM-type phosphatase domain"/>
    <property type="match status" value="1"/>
</dbReference>
<dbReference type="SUPFAM" id="SSF81606">
    <property type="entry name" value="PP2C-like"/>
    <property type="match status" value="1"/>
</dbReference>
<evidence type="ECO:0000259" key="2">
    <source>
        <dbReference type="Pfam" id="PF00481"/>
    </source>
</evidence>
<dbReference type="OMA" id="TTHATHK"/>
<keyword evidence="1" id="KW-0479">Metal-binding</keyword>
<dbReference type="InterPro" id="IPR039123">
    <property type="entry name" value="PPTC7"/>
</dbReference>
<dbReference type="InParanoid" id="E1ZBR6"/>
<comment type="cofactor">
    <cofactor evidence="1">
        <name>Mg(2+)</name>
        <dbReference type="ChEBI" id="CHEBI:18420"/>
    </cofactor>
</comment>
<dbReference type="PANTHER" id="PTHR12320:SF1">
    <property type="entry name" value="PROTEIN PHOSPHATASE PTC7 HOMOLOG"/>
    <property type="match status" value="1"/>
</dbReference>
<dbReference type="InterPro" id="IPR036457">
    <property type="entry name" value="PPM-type-like_dom_sf"/>
</dbReference>
<dbReference type="AlphaFoldDB" id="E1ZBR6"/>
<proteinExistence type="inferred from homology"/>
<dbReference type="RefSeq" id="XP_005849009.1">
    <property type="nucleotide sequence ID" value="XM_005848947.1"/>
</dbReference>
<organism evidence="4">
    <name type="scientific">Chlorella variabilis</name>
    <name type="common">Green alga</name>
    <dbReference type="NCBI Taxonomy" id="554065"/>
    <lineage>
        <taxon>Eukaryota</taxon>
        <taxon>Viridiplantae</taxon>
        <taxon>Chlorophyta</taxon>
        <taxon>core chlorophytes</taxon>
        <taxon>Trebouxiophyceae</taxon>
        <taxon>Chlorellales</taxon>
        <taxon>Chlorellaceae</taxon>
        <taxon>Chlorella clade</taxon>
        <taxon>Chlorella</taxon>
    </lineage>
</organism>
<comment type="catalytic activity">
    <reaction evidence="1">
        <text>O-phospho-L-seryl-[protein] + H2O = L-seryl-[protein] + phosphate</text>
        <dbReference type="Rhea" id="RHEA:20629"/>
        <dbReference type="Rhea" id="RHEA-COMP:9863"/>
        <dbReference type="Rhea" id="RHEA-COMP:11604"/>
        <dbReference type="ChEBI" id="CHEBI:15377"/>
        <dbReference type="ChEBI" id="CHEBI:29999"/>
        <dbReference type="ChEBI" id="CHEBI:43474"/>
        <dbReference type="ChEBI" id="CHEBI:83421"/>
        <dbReference type="EC" id="3.1.3.16"/>
    </reaction>
</comment>
<dbReference type="Proteomes" id="UP000008141">
    <property type="component" value="Unassembled WGS sequence"/>
</dbReference>
<comment type="similarity">
    <text evidence="1">Belongs to the PP2C family.</text>
</comment>
<comment type="catalytic activity">
    <reaction evidence="1">
        <text>O-phospho-L-threonyl-[protein] + H2O = L-threonyl-[protein] + phosphate</text>
        <dbReference type="Rhea" id="RHEA:47004"/>
        <dbReference type="Rhea" id="RHEA-COMP:11060"/>
        <dbReference type="Rhea" id="RHEA-COMP:11605"/>
        <dbReference type="ChEBI" id="CHEBI:15377"/>
        <dbReference type="ChEBI" id="CHEBI:30013"/>
        <dbReference type="ChEBI" id="CHEBI:43474"/>
        <dbReference type="ChEBI" id="CHEBI:61977"/>
        <dbReference type="EC" id="3.1.3.16"/>
    </reaction>
</comment>
<sequence length="199" mass="21508">MAIPHPEKAAEGHKGLNRKGYGYGGEDAYFYCSNRNGITALGVADGVYMWKDKGIDAGMFSIATPAGRSPARRQGCGHACHTDVPTTHATHKCHFDEADLPEDAMLTTMPVSPGDIVVLGSDGLWDNVSEEELVEEVERDVLEGVKPSVIAQRLAFLAFEHSQDKHKETPYSLGASEAFDMVYSGGKSDDITVMCAVMQ</sequence>
<gene>
    <name evidence="3" type="ORF">CHLNCDRAFT_144584</name>
</gene>
<dbReference type="GeneID" id="17356091"/>
<protein>
    <recommendedName>
        <fullName evidence="1">Protein phosphatase</fullName>
        <ecNumber evidence="1">3.1.3.16</ecNumber>
    </recommendedName>
</protein>
<dbReference type="eggNOG" id="KOG1379">
    <property type="taxonomic scope" value="Eukaryota"/>
</dbReference>
<dbReference type="PANTHER" id="PTHR12320">
    <property type="entry name" value="PROTEIN PHOSPHATASE 2C"/>
    <property type="match status" value="1"/>
</dbReference>
<dbReference type="Pfam" id="PF00481">
    <property type="entry name" value="PP2C"/>
    <property type="match status" value="1"/>
</dbReference>
<feature type="domain" description="PPM-type phosphatase" evidence="2">
    <location>
        <begin position="115"/>
        <end position="159"/>
    </location>
</feature>
<dbReference type="KEGG" id="cvr:CHLNCDRAFT_144584"/>